<accession>A0AA96UYX1</accession>
<reference evidence="1 2" key="1">
    <citation type="submission" date="2023-07" db="EMBL/GenBank/DDBJ databases">
        <title>Closed genoem sequence of Methanomicrococcus sp. Hf6.</title>
        <authorList>
            <person name="Poehlein A."/>
            <person name="Protasov E."/>
            <person name="Platt K."/>
            <person name="Reeh H."/>
            <person name="Daniel R."/>
            <person name="Brune A."/>
        </authorList>
    </citation>
    <scope>NUCLEOTIDE SEQUENCE [LARGE SCALE GENOMIC DNA]</scope>
    <source>
        <strain evidence="1 2">Hf6</strain>
    </source>
</reference>
<dbReference type="EMBL" id="CP131059">
    <property type="protein sequence ID" value="WNY22930.1"/>
    <property type="molecule type" value="Genomic_DNA"/>
</dbReference>
<protein>
    <submittedName>
        <fullName evidence="1">Uncharacterized protein</fullName>
    </submittedName>
</protein>
<name>A0AA96UYX1_9EURY</name>
<dbReference type="AlphaFoldDB" id="A0AA96UYX1"/>
<sequence>MLPMGGRFMLPMGGRLLFPSGGRFPFPVGGRFASESDEASQAGRFAAAAQAAACRRPREPHKL</sequence>
<evidence type="ECO:0000313" key="1">
    <source>
        <dbReference type="EMBL" id="WNY22930.1"/>
    </source>
</evidence>
<evidence type="ECO:0000313" key="2">
    <source>
        <dbReference type="Proteomes" id="UP001302978"/>
    </source>
</evidence>
<organism evidence="1 2">
    <name type="scientific">Methanimicrococcus hongohii</name>
    <dbReference type="NCBI Taxonomy" id="3028295"/>
    <lineage>
        <taxon>Archaea</taxon>
        <taxon>Methanobacteriati</taxon>
        <taxon>Methanobacteriota</taxon>
        <taxon>Stenosarchaea group</taxon>
        <taxon>Methanomicrobia</taxon>
        <taxon>Methanosarcinales</taxon>
        <taxon>Methanosarcinaceae</taxon>
        <taxon>Methanimicrococcus</taxon>
    </lineage>
</organism>
<dbReference type="KEGG" id="mehf:MmiHf6_02230"/>
<proteinExistence type="predicted"/>
<dbReference type="Proteomes" id="UP001302978">
    <property type="component" value="Chromosome"/>
</dbReference>
<keyword evidence="2" id="KW-1185">Reference proteome</keyword>
<gene>
    <name evidence="1" type="ORF">MmiHf6_02230</name>
</gene>